<dbReference type="EC" id="6.3.4.19" evidence="8"/>
<proteinExistence type="inferred from homology"/>
<dbReference type="KEGG" id="lal:AT746_05455"/>
<dbReference type="SUPFAM" id="SSF82829">
    <property type="entry name" value="MesJ substrate recognition domain-like"/>
    <property type="match status" value="1"/>
</dbReference>
<evidence type="ECO:0000313" key="11">
    <source>
        <dbReference type="Proteomes" id="UP000068447"/>
    </source>
</evidence>
<accession>A0A0U3AY30</accession>
<dbReference type="Gene3D" id="3.40.50.620">
    <property type="entry name" value="HUPs"/>
    <property type="match status" value="1"/>
</dbReference>
<dbReference type="AlphaFoldDB" id="A0A0U3AY30"/>
<dbReference type="OrthoDB" id="9807403at2"/>
<name>A0A0U3AY30_9ALTE</name>
<dbReference type="SUPFAM" id="SSF56037">
    <property type="entry name" value="PheT/TilS domain"/>
    <property type="match status" value="1"/>
</dbReference>
<keyword evidence="5 8" id="KW-0547">Nucleotide-binding</keyword>
<dbReference type="InterPro" id="IPR015262">
    <property type="entry name" value="tRNA_Ile_lys_synt_subst-bd"/>
</dbReference>
<dbReference type="InterPro" id="IPR012795">
    <property type="entry name" value="tRNA_Ile_lys_synt_N"/>
</dbReference>
<comment type="catalytic activity">
    <reaction evidence="7 8">
        <text>cytidine(34) in tRNA(Ile2) + L-lysine + ATP = lysidine(34) in tRNA(Ile2) + AMP + diphosphate + H(+)</text>
        <dbReference type="Rhea" id="RHEA:43744"/>
        <dbReference type="Rhea" id="RHEA-COMP:10625"/>
        <dbReference type="Rhea" id="RHEA-COMP:10670"/>
        <dbReference type="ChEBI" id="CHEBI:15378"/>
        <dbReference type="ChEBI" id="CHEBI:30616"/>
        <dbReference type="ChEBI" id="CHEBI:32551"/>
        <dbReference type="ChEBI" id="CHEBI:33019"/>
        <dbReference type="ChEBI" id="CHEBI:82748"/>
        <dbReference type="ChEBI" id="CHEBI:83665"/>
        <dbReference type="ChEBI" id="CHEBI:456215"/>
        <dbReference type="EC" id="6.3.4.19"/>
    </reaction>
</comment>
<dbReference type="Pfam" id="PF01171">
    <property type="entry name" value="ATP_bind_3"/>
    <property type="match status" value="1"/>
</dbReference>
<sequence length="441" mass="49970">MLYNEFEQRLLISLQPSQPVYVAYSGGMDSHVVLHLLARFGASHPGHSYGAVHIHHGLSDNADSWLEHCAAICKTMGIDFVSQRLTFSQQKRQSLEAQARTARYQALATVIPQGSLVLLGQHQQDQLETMLLQLKRGAGPKGLSAMAELSERDGLRYLRPLLACSRQQLSQYARQHGLQWIEDESNQDSGFDRNFLRHQIIPLLEQRWPGIQKAVARSATLCAEQQQLLDQQSHISLEQVRAEDNTLCLAALSQFSSAWRSQIIRTWLSEQGAPMPPQTVISRLHQELIEARADASPCISWGAWHFRRFDQRLYLLKGQPAATAKNLIWQGETELNLNHGGCLYLQRSENPPEQGDWLGMQVDGRISIEFDGWSERFRPSGADVSKPLKQWLRLWKIPPWQRAQQPLLRSDGRLVAVPGYAVAEGYQPKKGDKRNLWVAIV</sequence>
<feature type="domain" description="Lysidine-tRNA(Ile) synthetase C-terminal" evidence="9">
    <location>
        <begin position="368"/>
        <end position="439"/>
    </location>
</feature>
<dbReference type="RefSeq" id="WP_062477552.1">
    <property type="nucleotide sequence ID" value="NZ_CP013650.1"/>
</dbReference>
<dbReference type="Gene3D" id="1.20.59.20">
    <property type="match status" value="1"/>
</dbReference>
<dbReference type="STRING" id="1526571.AT746_05455"/>
<dbReference type="Pfam" id="PF11734">
    <property type="entry name" value="TilS_C"/>
    <property type="match status" value="1"/>
</dbReference>
<comment type="function">
    <text evidence="8">Ligates lysine onto the cytidine present at position 34 of the AUA codon-specific tRNA(Ile) that contains the anticodon CAU, in an ATP-dependent manner. Cytidine is converted to lysidine, thus changing the amino acid specificity of the tRNA from methionine to isoleucine.</text>
</comment>
<evidence type="ECO:0000256" key="5">
    <source>
        <dbReference type="ARBA" id="ARBA00022741"/>
    </source>
</evidence>
<dbReference type="Pfam" id="PF09179">
    <property type="entry name" value="TilS"/>
    <property type="match status" value="1"/>
</dbReference>
<evidence type="ECO:0000256" key="6">
    <source>
        <dbReference type="ARBA" id="ARBA00022840"/>
    </source>
</evidence>
<organism evidence="10 11">
    <name type="scientific">Lacimicrobium alkaliphilum</name>
    <dbReference type="NCBI Taxonomy" id="1526571"/>
    <lineage>
        <taxon>Bacteria</taxon>
        <taxon>Pseudomonadati</taxon>
        <taxon>Pseudomonadota</taxon>
        <taxon>Gammaproteobacteria</taxon>
        <taxon>Alteromonadales</taxon>
        <taxon>Alteromonadaceae</taxon>
        <taxon>Lacimicrobium</taxon>
    </lineage>
</organism>
<keyword evidence="2 8" id="KW-0963">Cytoplasm</keyword>
<dbReference type="GO" id="GO:0005524">
    <property type="term" value="F:ATP binding"/>
    <property type="evidence" value="ECO:0007669"/>
    <property type="project" value="UniProtKB-UniRule"/>
</dbReference>
<evidence type="ECO:0000313" key="10">
    <source>
        <dbReference type="EMBL" id="ALS97776.1"/>
    </source>
</evidence>
<comment type="similarity">
    <text evidence="8">Belongs to the tRNA(Ile)-lysidine synthase family.</text>
</comment>
<comment type="domain">
    <text evidence="8">The N-terminal region contains the highly conserved SGGXDS motif, predicted to be a P-loop motif involved in ATP binding.</text>
</comment>
<dbReference type="NCBIfam" id="TIGR02432">
    <property type="entry name" value="lysidine_TilS_N"/>
    <property type="match status" value="1"/>
</dbReference>
<dbReference type="GO" id="GO:0005737">
    <property type="term" value="C:cytoplasm"/>
    <property type="evidence" value="ECO:0007669"/>
    <property type="project" value="UniProtKB-SubCell"/>
</dbReference>
<protein>
    <recommendedName>
        <fullName evidence="8">tRNA(Ile)-lysidine synthase</fullName>
        <ecNumber evidence="8">6.3.4.19</ecNumber>
    </recommendedName>
    <alternativeName>
        <fullName evidence="8">tRNA(Ile)-2-lysyl-cytidine synthase</fullName>
    </alternativeName>
    <alternativeName>
        <fullName evidence="8">tRNA(Ile)-lysidine synthetase</fullName>
    </alternativeName>
</protein>
<keyword evidence="6 8" id="KW-0067">ATP-binding</keyword>
<dbReference type="EMBL" id="CP013650">
    <property type="protein sequence ID" value="ALS97776.1"/>
    <property type="molecule type" value="Genomic_DNA"/>
</dbReference>
<dbReference type="InterPro" id="IPR012094">
    <property type="entry name" value="tRNA_Ile_lys_synt"/>
</dbReference>
<keyword evidence="3 8" id="KW-0436">Ligase</keyword>
<evidence type="ECO:0000256" key="4">
    <source>
        <dbReference type="ARBA" id="ARBA00022694"/>
    </source>
</evidence>
<evidence type="ECO:0000259" key="9">
    <source>
        <dbReference type="SMART" id="SM00977"/>
    </source>
</evidence>
<comment type="subcellular location">
    <subcellularLocation>
        <location evidence="1 8">Cytoplasm</location>
    </subcellularLocation>
</comment>
<dbReference type="SMART" id="SM00977">
    <property type="entry name" value="TilS_C"/>
    <property type="match status" value="1"/>
</dbReference>
<dbReference type="CDD" id="cd01992">
    <property type="entry name" value="TilS_N"/>
    <property type="match status" value="1"/>
</dbReference>
<dbReference type="PANTHER" id="PTHR43033">
    <property type="entry name" value="TRNA(ILE)-LYSIDINE SYNTHASE-RELATED"/>
    <property type="match status" value="1"/>
</dbReference>
<dbReference type="InterPro" id="IPR014729">
    <property type="entry name" value="Rossmann-like_a/b/a_fold"/>
</dbReference>
<evidence type="ECO:0000256" key="7">
    <source>
        <dbReference type="ARBA" id="ARBA00048539"/>
    </source>
</evidence>
<dbReference type="GO" id="GO:0032267">
    <property type="term" value="F:tRNA(Ile)-lysidine synthase activity"/>
    <property type="evidence" value="ECO:0007669"/>
    <property type="project" value="UniProtKB-EC"/>
</dbReference>
<dbReference type="HAMAP" id="MF_01161">
    <property type="entry name" value="tRNA_Ile_lys_synt"/>
    <property type="match status" value="1"/>
</dbReference>
<dbReference type="Proteomes" id="UP000068447">
    <property type="component" value="Chromosome"/>
</dbReference>
<reference evidence="10 11" key="1">
    <citation type="submission" date="2015-12" db="EMBL/GenBank/DDBJ databases">
        <title>Complete genome of Lacimicrobium alkaliphilum KCTC 32984.</title>
        <authorList>
            <person name="Kim S.-G."/>
            <person name="Lee Y.-J."/>
        </authorList>
    </citation>
    <scope>NUCLEOTIDE SEQUENCE [LARGE SCALE GENOMIC DNA]</scope>
    <source>
        <strain evidence="10 11">YelD216</strain>
    </source>
</reference>
<dbReference type="NCBIfam" id="TIGR02433">
    <property type="entry name" value="lysidine_TilS_C"/>
    <property type="match status" value="1"/>
</dbReference>
<dbReference type="GO" id="GO:0006400">
    <property type="term" value="P:tRNA modification"/>
    <property type="evidence" value="ECO:0007669"/>
    <property type="project" value="UniProtKB-UniRule"/>
</dbReference>
<dbReference type="PANTHER" id="PTHR43033:SF1">
    <property type="entry name" value="TRNA(ILE)-LYSIDINE SYNTHASE-RELATED"/>
    <property type="match status" value="1"/>
</dbReference>
<dbReference type="InterPro" id="IPR012796">
    <property type="entry name" value="Lysidine-tRNA-synth_C"/>
</dbReference>
<evidence type="ECO:0000256" key="2">
    <source>
        <dbReference type="ARBA" id="ARBA00022490"/>
    </source>
</evidence>
<dbReference type="SUPFAM" id="SSF52402">
    <property type="entry name" value="Adenine nucleotide alpha hydrolases-like"/>
    <property type="match status" value="1"/>
</dbReference>
<feature type="binding site" evidence="8">
    <location>
        <begin position="25"/>
        <end position="30"/>
    </location>
    <ligand>
        <name>ATP</name>
        <dbReference type="ChEBI" id="CHEBI:30616"/>
    </ligand>
</feature>
<keyword evidence="11" id="KW-1185">Reference proteome</keyword>
<evidence type="ECO:0000256" key="8">
    <source>
        <dbReference type="HAMAP-Rule" id="MF_01161"/>
    </source>
</evidence>
<dbReference type="InterPro" id="IPR011063">
    <property type="entry name" value="TilS/TtcA_N"/>
</dbReference>
<keyword evidence="4 8" id="KW-0819">tRNA processing</keyword>
<gene>
    <name evidence="8" type="primary">tilS</name>
    <name evidence="10" type="ORF">AT746_05455</name>
</gene>
<evidence type="ECO:0000256" key="1">
    <source>
        <dbReference type="ARBA" id="ARBA00004496"/>
    </source>
</evidence>
<evidence type="ECO:0000256" key="3">
    <source>
        <dbReference type="ARBA" id="ARBA00022598"/>
    </source>
</evidence>